<name>F8JQL7_STREN</name>
<dbReference type="PANTHER" id="PTHR42973:SF39">
    <property type="entry name" value="FAD-BINDING PCMH-TYPE DOMAIN-CONTAINING PROTEIN"/>
    <property type="match status" value="1"/>
</dbReference>
<dbReference type="InterPro" id="IPR016166">
    <property type="entry name" value="FAD-bd_PCMH"/>
</dbReference>
<dbReference type="Proteomes" id="UP000007842">
    <property type="component" value="Chromosome"/>
</dbReference>
<dbReference type="InterPro" id="IPR016167">
    <property type="entry name" value="FAD-bd_PCMH_sub1"/>
</dbReference>
<comment type="similarity">
    <text evidence="2">Belongs to the oxygen-dependent FAD-linked oxidoreductase family.</text>
</comment>
<comment type="cofactor">
    <cofactor evidence="1">
        <name>FAD</name>
        <dbReference type="ChEBI" id="CHEBI:57692"/>
    </cofactor>
</comment>
<dbReference type="STRING" id="1003195.SCATT_54940"/>
<dbReference type="Gene3D" id="3.40.462.20">
    <property type="match status" value="1"/>
</dbReference>
<evidence type="ECO:0000256" key="2">
    <source>
        <dbReference type="ARBA" id="ARBA00005466"/>
    </source>
</evidence>
<proteinExistence type="inferred from homology"/>
<dbReference type="eggNOG" id="COG0277">
    <property type="taxonomic scope" value="Bacteria"/>
</dbReference>
<dbReference type="GO" id="GO:0071949">
    <property type="term" value="F:FAD binding"/>
    <property type="evidence" value="ECO:0007669"/>
    <property type="project" value="InterPro"/>
</dbReference>
<keyword evidence="6" id="KW-0732">Signal</keyword>
<feature type="signal peptide" evidence="6">
    <location>
        <begin position="1"/>
        <end position="28"/>
    </location>
</feature>
<dbReference type="GO" id="GO:0016491">
    <property type="term" value="F:oxidoreductase activity"/>
    <property type="evidence" value="ECO:0007669"/>
    <property type="project" value="UniProtKB-KW"/>
</dbReference>
<keyword evidence="9" id="KW-1185">Reference proteome</keyword>
<reference evidence="9" key="1">
    <citation type="submission" date="2011-12" db="EMBL/GenBank/DDBJ databases">
        <title>Complete genome sequence of Streptomyces cattleya strain DSM 46488.</title>
        <authorList>
            <person name="Ou H.-Y."/>
            <person name="Li P."/>
            <person name="Zhao C."/>
            <person name="O'Hagan D."/>
            <person name="Deng Z."/>
        </authorList>
    </citation>
    <scope>NUCLEOTIDE SEQUENCE [LARGE SCALE GENOMIC DNA]</scope>
    <source>
        <strain evidence="9">ATCC 35852 / DSM 46488 / JCM 4925 / NBRC 14057 / NRRL 8057</strain>
    </source>
</reference>
<dbReference type="SUPFAM" id="SSF56176">
    <property type="entry name" value="FAD-binding/transporter-associated domain-like"/>
    <property type="match status" value="1"/>
</dbReference>
<dbReference type="Gene3D" id="3.30.43.10">
    <property type="entry name" value="Uridine Diphospho-n-acetylenolpyruvylglucosamine Reductase, domain 2"/>
    <property type="match status" value="1"/>
</dbReference>
<protein>
    <submittedName>
        <fullName evidence="8">Twin-arginine translocation pathway signal</fullName>
    </submittedName>
</protein>
<evidence type="ECO:0000256" key="1">
    <source>
        <dbReference type="ARBA" id="ARBA00001974"/>
    </source>
</evidence>
<dbReference type="InterPro" id="IPR012951">
    <property type="entry name" value="BBE"/>
</dbReference>
<dbReference type="KEGG" id="sct:SCAT_5495"/>
<evidence type="ECO:0000256" key="6">
    <source>
        <dbReference type="SAM" id="SignalP"/>
    </source>
</evidence>
<dbReference type="PANTHER" id="PTHR42973">
    <property type="entry name" value="BINDING OXIDOREDUCTASE, PUTATIVE (AFU_ORTHOLOGUE AFUA_1G17690)-RELATED"/>
    <property type="match status" value="1"/>
</dbReference>
<organism evidence="8 9">
    <name type="scientific">Streptantibioticus cattleyicolor (strain ATCC 35852 / DSM 46488 / JCM 4925 / NBRC 14057 / NRRL 8057)</name>
    <name type="common">Streptomyces cattleya</name>
    <dbReference type="NCBI Taxonomy" id="1003195"/>
    <lineage>
        <taxon>Bacteria</taxon>
        <taxon>Bacillati</taxon>
        <taxon>Actinomycetota</taxon>
        <taxon>Actinomycetes</taxon>
        <taxon>Kitasatosporales</taxon>
        <taxon>Streptomycetaceae</taxon>
        <taxon>Streptantibioticus</taxon>
    </lineage>
</organism>
<evidence type="ECO:0000256" key="3">
    <source>
        <dbReference type="ARBA" id="ARBA00022630"/>
    </source>
</evidence>
<evidence type="ECO:0000259" key="7">
    <source>
        <dbReference type="PROSITE" id="PS51387"/>
    </source>
</evidence>
<dbReference type="Pfam" id="PF08031">
    <property type="entry name" value="BBE"/>
    <property type="match status" value="1"/>
</dbReference>
<dbReference type="InterPro" id="IPR006311">
    <property type="entry name" value="TAT_signal"/>
</dbReference>
<dbReference type="PROSITE" id="PS51318">
    <property type="entry name" value="TAT"/>
    <property type="match status" value="1"/>
</dbReference>
<evidence type="ECO:0000256" key="4">
    <source>
        <dbReference type="ARBA" id="ARBA00022827"/>
    </source>
</evidence>
<gene>
    <name evidence="8" type="ordered locus">SCATT_54940</name>
</gene>
<evidence type="ECO:0000313" key="9">
    <source>
        <dbReference type="Proteomes" id="UP000007842"/>
    </source>
</evidence>
<keyword evidence="4" id="KW-0274">FAD</keyword>
<dbReference type="Pfam" id="PF01565">
    <property type="entry name" value="FAD_binding_4"/>
    <property type="match status" value="1"/>
</dbReference>
<dbReference type="PROSITE" id="PS51387">
    <property type="entry name" value="FAD_PCMH"/>
    <property type="match status" value="1"/>
</dbReference>
<sequence length="507" mass="54221">MINRRAFIGAGAALTTGLLATGAAGAGAAPRRSAAKWDQLRAALGGDLVLPGDAGYDTARQLANAQFDTIHPQAVAYCDSARDVSTCIRFAQDHGIHTAVRSGGHSYAGWSTTEGLVINLTRLDHVRAAERTVHLGPGVQAVDVIPQLAPLGLSAPAGFCATVSPGGFVTGGGTGWQYRKYGPASDRLVAAQVVLADGRIVTASERCHPDLLWALRGGGGGNFGVVTDFELAPTHLTHLAHYTLTWSWDVADRAVAGYLDWLIQASADIACDGVVLLADAAPGAAPVFLVTGVHLSSMEALEDELRTLTDLVGTPPASRVVQEMTYQQAMMTVFGCEGDTVDQCHITGSNPHAQLPRRSYVKNRGRMFDRRMPQEGIDRMLAAFDADRKAGQNRIISLLGLGKNANEPAVDATAWQHRDALYSATMTVSTPTATPEPAEQAAADQWLDGVFDAVDPFSNGHSYVNFPDTGLRDWADAYYGPNLPRLSRIKRHYDPHGFFRFPQSVPR</sequence>
<dbReference type="PATRIC" id="fig|1003195.11.peg.6916"/>
<dbReference type="KEGG" id="scy:SCATT_54940"/>
<keyword evidence="3" id="KW-0285">Flavoprotein</keyword>
<dbReference type="InterPro" id="IPR050416">
    <property type="entry name" value="FAD-linked_Oxidoreductase"/>
</dbReference>
<accession>G8WY95</accession>
<keyword evidence="5" id="KW-0560">Oxidoreductase</keyword>
<evidence type="ECO:0000256" key="5">
    <source>
        <dbReference type="ARBA" id="ARBA00023002"/>
    </source>
</evidence>
<evidence type="ECO:0000313" key="8">
    <source>
        <dbReference type="EMBL" id="AEW97865.1"/>
    </source>
</evidence>
<dbReference type="InterPro" id="IPR036318">
    <property type="entry name" value="FAD-bd_PCMH-like_sf"/>
</dbReference>
<dbReference type="OrthoDB" id="545125at2"/>
<feature type="domain" description="FAD-binding PCMH-type" evidence="7">
    <location>
        <begin position="68"/>
        <end position="236"/>
    </location>
</feature>
<dbReference type="Gene3D" id="3.30.465.10">
    <property type="match status" value="1"/>
</dbReference>
<dbReference type="HOGENOM" id="CLU_018354_10_0_11"/>
<dbReference type="InterPro" id="IPR016169">
    <property type="entry name" value="FAD-bd_PCMH_sub2"/>
</dbReference>
<dbReference type="InterPro" id="IPR006094">
    <property type="entry name" value="Oxid_FAD_bind_N"/>
</dbReference>
<dbReference type="AlphaFoldDB" id="F8JQL7"/>
<dbReference type="EMBL" id="CP003219">
    <property type="protein sequence ID" value="AEW97865.1"/>
    <property type="molecule type" value="Genomic_DNA"/>
</dbReference>
<dbReference type="RefSeq" id="WP_014146197.1">
    <property type="nucleotide sequence ID" value="NC_016111.1"/>
</dbReference>
<feature type="chain" id="PRO_5003378818" evidence="6">
    <location>
        <begin position="29"/>
        <end position="507"/>
    </location>
</feature>
<accession>F8JQL7</accession>